<evidence type="ECO:0000313" key="2">
    <source>
        <dbReference type="EMBL" id="KAJ5398087.1"/>
    </source>
</evidence>
<dbReference type="Proteomes" id="UP001147747">
    <property type="component" value="Unassembled WGS sequence"/>
</dbReference>
<proteinExistence type="predicted"/>
<name>A0A9X0BAS9_9EURO</name>
<protein>
    <submittedName>
        <fullName evidence="2">Uncharacterized protein</fullName>
    </submittedName>
</protein>
<dbReference type="EMBL" id="JAPZBU010000006">
    <property type="protein sequence ID" value="KAJ5398087.1"/>
    <property type="molecule type" value="Genomic_DNA"/>
</dbReference>
<accession>A0A9X0BAS9</accession>
<sequence length="288" mass="32826">MDHRVSFPQGPNGQWGNGPAFSQNAGFLPNNTTYGSGPKNNQNGNRKPQIQGQGHDQNPRGRKNKNKNKKKNALNRDFSGSQQGYDPRHGPGVPKGPRQHQNQNHHQSQNFYPQSSPHQPHWNQHTSNQGWGYNGNNHRNQQHDGYMQNPSNYQENQRPAFYHGHPIHHLAPYQHQPPGPFYDLDDSLDSIISDAAPPFPQGPFTHFGKAEDNDIEMPDAPPLDQYVYDYQSVLERIVTQALQSQQVNADTLMYQVFNEIGELKRQNRELNDTVINMFLKSWGIQPQG</sequence>
<keyword evidence="3" id="KW-1185">Reference proteome</keyword>
<feature type="compositionally biased region" description="Basic residues" evidence="1">
    <location>
        <begin position="60"/>
        <end position="73"/>
    </location>
</feature>
<feature type="region of interest" description="Disordered" evidence="1">
    <location>
        <begin position="1"/>
        <end position="148"/>
    </location>
</feature>
<evidence type="ECO:0000256" key="1">
    <source>
        <dbReference type="SAM" id="MobiDB-lite"/>
    </source>
</evidence>
<dbReference type="AlphaFoldDB" id="A0A9X0BAS9"/>
<gene>
    <name evidence="2" type="ORF">N7509_006200</name>
</gene>
<dbReference type="OrthoDB" id="4365105at2759"/>
<reference evidence="2" key="2">
    <citation type="journal article" date="2023" name="IMA Fungus">
        <title>Comparative genomic study of the Penicillium genus elucidates a diverse pangenome and 15 lateral gene transfer events.</title>
        <authorList>
            <person name="Petersen C."/>
            <person name="Sorensen T."/>
            <person name="Nielsen M.R."/>
            <person name="Sondergaard T.E."/>
            <person name="Sorensen J.L."/>
            <person name="Fitzpatrick D.A."/>
            <person name="Frisvad J.C."/>
            <person name="Nielsen K.L."/>
        </authorList>
    </citation>
    <scope>NUCLEOTIDE SEQUENCE</scope>
    <source>
        <strain evidence="2">IBT 29677</strain>
    </source>
</reference>
<feature type="compositionally biased region" description="Polar residues" evidence="1">
    <location>
        <begin position="111"/>
        <end position="139"/>
    </location>
</feature>
<comment type="caution">
    <text evidence="2">The sequence shown here is derived from an EMBL/GenBank/DDBJ whole genome shotgun (WGS) entry which is preliminary data.</text>
</comment>
<feature type="compositionally biased region" description="Low complexity" evidence="1">
    <location>
        <begin position="99"/>
        <end position="110"/>
    </location>
</feature>
<reference evidence="2" key="1">
    <citation type="submission" date="2022-12" db="EMBL/GenBank/DDBJ databases">
        <authorList>
            <person name="Petersen C."/>
        </authorList>
    </citation>
    <scope>NUCLEOTIDE SEQUENCE</scope>
    <source>
        <strain evidence="2">IBT 29677</strain>
    </source>
</reference>
<feature type="compositionally biased region" description="Low complexity" evidence="1">
    <location>
        <begin position="8"/>
        <end position="19"/>
    </location>
</feature>
<organism evidence="2 3">
    <name type="scientific">Penicillium cosmopolitanum</name>
    <dbReference type="NCBI Taxonomy" id="1131564"/>
    <lineage>
        <taxon>Eukaryota</taxon>
        <taxon>Fungi</taxon>
        <taxon>Dikarya</taxon>
        <taxon>Ascomycota</taxon>
        <taxon>Pezizomycotina</taxon>
        <taxon>Eurotiomycetes</taxon>
        <taxon>Eurotiomycetidae</taxon>
        <taxon>Eurotiales</taxon>
        <taxon>Aspergillaceae</taxon>
        <taxon>Penicillium</taxon>
    </lineage>
</organism>
<dbReference type="GeneID" id="81369817"/>
<feature type="compositionally biased region" description="Polar residues" evidence="1">
    <location>
        <begin position="20"/>
        <end position="56"/>
    </location>
</feature>
<dbReference type="RefSeq" id="XP_056490139.1">
    <property type="nucleotide sequence ID" value="XM_056630837.1"/>
</dbReference>
<evidence type="ECO:0000313" key="3">
    <source>
        <dbReference type="Proteomes" id="UP001147747"/>
    </source>
</evidence>